<feature type="domain" description="Major facilitator superfamily (MFS) profile" evidence="7">
    <location>
        <begin position="36"/>
        <end position="439"/>
    </location>
</feature>
<dbReference type="PANTHER" id="PTHR43791">
    <property type="entry name" value="PERMEASE-RELATED"/>
    <property type="match status" value="1"/>
</dbReference>
<dbReference type="PANTHER" id="PTHR43791:SF36">
    <property type="entry name" value="TRANSPORTER, PUTATIVE (AFU_ORTHOLOGUE AFUA_6G08340)-RELATED"/>
    <property type="match status" value="1"/>
</dbReference>
<reference evidence="8 9" key="1">
    <citation type="journal article" date="2012" name="Genet. Mol. Biol.">
        <title>Analysis of 16S rRNA and mxaF genes revealing insights into Methylobacterium niche-specific plant association.</title>
        <authorList>
            <person name="Dourado M.N."/>
            <person name="Andreote F.D."/>
            <person name="Dini-Andreote F."/>
            <person name="Conti R."/>
            <person name="Araujo J.M."/>
            <person name="Araujo W.L."/>
        </authorList>
    </citation>
    <scope>NUCLEOTIDE SEQUENCE [LARGE SCALE GENOMIC DNA]</scope>
    <source>
        <strain evidence="8 9">SR1.6/6</strain>
    </source>
</reference>
<comment type="subcellular location">
    <subcellularLocation>
        <location evidence="1">Membrane</location>
        <topology evidence="1">Multi-pass membrane protein</topology>
    </subcellularLocation>
</comment>
<dbReference type="InterPro" id="IPR036259">
    <property type="entry name" value="MFS_trans_sf"/>
</dbReference>
<dbReference type="CDD" id="cd17319">
    <property type="entry name" value="MFS_ExuT_GudP_like"/>
    <property type="match status" value="1"/>
</dbReference>
<dbReference type="Pfam" id="PF07690">
    <property type="entry name" value="MFS_1"/>
    <property type="match status" value="1"/>
</dbReference>
<evidence type="ECO:0000256" key="5">
    <source>
        <dbReference type="ARBA" id="ARBA00023136"/>
    </source>
</evidence>
<dbReference type="GO" id="GO:0022857">
    <property type="term" value="F:transmembrane transporter activity"/>
    <property type="evidence" value="ECO:0007669"/>
    <property type="project" value="InterPro"/>
</dbReference>
<feature type="transmembrane region" description="Helical" evidence="6">
    <location>
        <begin position="107"/>
        <end position="125"/>
    </location>
</feature>
<organism evidence="8 9">
    <name type="scientific">Methylobacterium mesophilicum SR1.6/6</name>
    <dbReference type="NCBI Taxonomy" id="908290"/>
    <lineage>
        <taxon>Bacteria</taxon>
        <taxon>Pseudomonadati</taxon>
        <taxon>Pseudomonadota</taxon>
        <taxon>Alphaproteobacteria</taxon>
        <taxon>Hyphomicrobiales</taxon>
        <taxon>Methylobacteriaceae</taxon>
        <taxon>Methylobacterium</taxon>
    </lineage>
</organism>
<dbReference type="InterPro" id="IPR020846">
    <property type="entry name" value="MFS_dom"/>
</dbReference>
<sequence>MDTRAIPAGLAVQDGTRSDGVTDLERDTIRRINRRFMPILVVAYMVSFIDRVNVGFAALTANRELGLSATAYGWGAGIFFLGYFLFEYPSNVMMGRVGARLWLSRIMITWGFISAGMALVTGPVSFCIARFLLGVAEAGFFPGLLLFAALWYPKAYRARCIGIMLVGMAVSSLVGAPISGLLLGLDGWLGLSGWQWMYILEGLPAVFLGVLLLFVLTDTPDKAEWLNREQRDWLRRTLAAEPARPHAAPNVWATIRDPRVLFYAFLFFNVTTASYGLSLWLPQIVKAAGLTNAQTGFVTAIPYAFGTLAMVLGGWWSDRHADRIVPTAAMTFLVAAGLTASVWLAAPLAQFAAICVVMIGIYGLKGPSLALYTESFPGPAAAGSIAMVTALGNLSGFLPPYLVGWIKDATGQFTYGLLFLAAIAFLGGVQALLAPAFERRLAASAPR</sequence>
<accession>A0A6B9FXF0</accession>
<evidence type="ECO:0000313" key="9">
    <source>
        <dbReference type="Proteomes" id="UP000012488"/>
    </source>
</evidence>
<dbReference type="Gene3D" id="1.20.1250.20">
    <property type="entry name" value="MFS general substrate transporter like domains"/>
    <property type="match status" value="2"/>
</dbReference>
<feature type="transmembrane region" description="Helical" evidence="6">
    <location>
        <begin position="65"/>
        <end position="86"/>
    </location>
</feature>
<evidence type="ECO:0000256" key="2">
    <source>
        <dbReference type="ARBA" id="ARBA00022448"/>
    </source>
</evidence>
<dbReference type="RefSeq" id="WP_010684180.1">
    <property type="nucleotide sequence ID" value="NZ_CP043538.1"/>
</dbReference>
<feature type="transmembrane region" description="Helical" evidence="6">
    <location>
        <begin position="196"/>
        <end position="216"/>
    </location>
</feature>
<dbReference type="SUPFAM" id="SSF103473">
    <property type="entry name" value="MFS general substrate transporter"/>
    <property type="match status" value="1"/>
</dbReference>
<feature type="transmembrane region" description="Helical" evidence="6">
    <location>
        <begin position="131"/>
        <end position="151"/>
    </location>
</feature>
<evidence type="ECO:0000256" key="6">
    <source>
        <dbReference type="SAM" id="Phobius"/>
    </source>
</evidence>
<feature type="transmembrane region" description="Helical" evidence="6">
    <location>
        <begin position="260"/>
        <end position="281"/>
    </location>
</feature>
<dbReference type="EMBL" id="CP043538">
    <property type="protein sequence ID" value="QGY05358.1"/>
    <property type="molecule type" value="Genomic_DNA"/>
</dbReference>
<feature type="transmembrane region" description="Helical" evidence="6">
    <location>
        <begin position="36"/>
        <end position="59"/>
    </location>
</feature>
<evidence type="ECO:0000256" key="1">
    <source>
        <dbReference type="ARBA" id="ARBA00004141"/>
    </source>
</evidence>
<feature type="transmembrane region" description="Helical" evidence="6">
    <location>
        <begin position="351"/>
        <end position="372"/>
    </location>
</feature>
<dbReference type="Proteomes" id="UP000012488">
    <property type="component" value="Chromosome"/>
</dbReference>
<reference evidence="8 9" key="2">
    <citation type="journal article" date="2013" name="Genome Announc.">
        <title>Draft Genome Sequence of Methylobacterium mesophilicum Strain SR1.6/6, Isolated from Citrus sinensis.</title>
        <authorList>
            <person name="Marinho Almeida D."/>
            <person name="Dini-Andreote F."/>
            <person name="Camargo Neves A.A."/>
            <person name="Juca Ramos R.T."/>
            <person name="Andreote F.D."/>
            <person name="Carneiro A.R."/>
            <person name="Oliveira de Souza Lima A."/>
            <person name="Caracciolo Gomes de Sa P.H."/>
            <person name="Ribeiro Barbosa M.S."/>
            <person name="Araujo W.L."/>
            <person name="Silva A."/>
        </authorList>
    </citation>
    <scope>NUCLEOTIDE SEQUENCE [LARGE SCALE GENOMIC DNA]</scope>
    <source>
        <strain evidence="8 9">SR1.6/6</strain>
    </source>
</reference>
<dbReference type="PROSITE" id="PS50850">
    <property type="entry name" value="MFS"/>
    <property type="match status" value="1"/>
</dbReference>
<proteinExistence type="predicted"/>
<dbReference type="KEGG" id="mmes:MMSR116_28275"/>
<evidence type="ECO:0000256" key="4">
    <source>
        <dbReference type="ARBA" id="ARBA00022989"/>
    </source>
</evidence>
<dbReference type="InterPro" id="IPR011701">
    <property type="entry name" value="MFS"/>
</dbReference>
<evidence type="ECO:0000313" key="8">
    <source>
        <dbReference type="EMBL" id="QGY05358.1"/>
    </source>
</evidence>
<protein>
    <submittedName>
        <fullName evidence="8">MFS transporter</fullName>
    </submittedName>
</protein>
<gene>
    <name evidence="8" type="ORF">MMSR116_28275</name>
</gene>
<evidence type="ECO:0000259" key="7">
    <source>
        <dbReference type="PROSITE" id="PS50850"/>
    </source>
</evidence>
<keyword evidence="5 6" id="KW-0472">Membrane</keyword>
<evidence type="ECO:0000256" key="3">
    <source>
        <dbReference type="ARBA" id="ARBA00022692"/>
    </source>
</evidence>
<keyword evidence="2" id="KW-0813">Transport</keyword>
<feature type="transmembrane region" description="Helical" evidence="6">
    <location>
        <begin position="163"/>
        <end position="184"/>
    </location>
</feature>
<feature type="transmembrane region" description="Helical" evidence="6">
    <location>
        <begin position="415"/>
        <end position="437"/>
    </location>
</feature>
<dbReference type="GO" id="GO:0016020">
    <property type="term" value="C:membrane"/>
    <property type="evidence" value="ECO:0007669"/>
    <property type="project" value="UniProtKB-SubCell"/>
</dbReference>
<keyword evidence="4 6" id="KW-1133">Transmembrane helix</keyword>
<feature type="transmembrane region" description="Helical" evidence="6">
    <location>
        <begin position="384"/>
        <end position="403"/>
    </location>
</feature>
<dbReference type="OrthoDB" id="9773957at2"/>
<feature type="transmembrane region" description="Helical" evidence="6">
    <location>
        <begin position="293"/>
        <end position="312"/>
    </location>
</feature>
<name>A0A6B9FXF0_9HYPH</name>
<feature type="transmembrane region" description="Helical" evidence="6">
    <location>
        <begin position="324"/>
        <end position="345"/>
    </location>
</feature>
<keyword evidence="3 6" id="KW-0812">Transmembrane</keyword>
<dbReference type="AlphaFoldDB" id="A0A6B9FXF0"/>
<dbReference type="FunFam" id="1.20.1250.20:FF:000018">
    <property type="entry name" value="MFS transporter permease"/>
    <property type="match status" value="1"/>
</dbReference>